<evidence type="ECO:0000256" key="1">
    <source>
        <dbReference type="ARBA" id="ARBA00022723"/>
    </source>
</evidence>
<dbReference type="InterPro" id="IPR049914">
    <property type="entry name" value="PHD1-3/5-6"/>
</dbReference>
<proteinExistence type="predicted"/>
<evidence type="ECO:0000256" key="3">
    <source>
        <dbReference type="ARBA" id="ARBA00022833"/>
    </source>
</evidence>
<dbReference type="SUPFAM" id="SSF57903">
    <property type="entry name" value="FYVE/PHD zinc finger"/>
    <property type="match status" value="1"/>
</dbReference>
<feature type="domain" description="AIPP2-like SPOC-like" evidence="6">
    <location>
        <begin position="238"/>
        <end position="353"/>
    </location>
</feature>
<dbReference type="GO" id="GO:0140566">
    <property type="term" value="F:histone reader activity"/>
    <property type="evidence" value="ECO:0007669"/>
    <property type="project" value="InterPro"/>
</dbReference>
<dbReference type="EMBL" id="CACRZD030000011">
    <property type="protein sequence ID" value="CAA6667634.1"/>
    <property type="molecule type" value="Genomic_DNA"/>
</dbReference>
<evidence type="ECO:0000256" key="4">
    <source>
        <dbReference type="ARBA" id="ARBA00023015"/>
    </source>
</evidence>
<dbReference type="PANTHER" id="PTHR33304">
    <property type="match status" value="1"/>
</dbReference>
<dbReference type="EMBL" id="LR743598">
    <property type="protein sequence ID" value="CAA2628386.1"/>
    <property type="molecule type" value="Genomic_DNA"/>
</dbReference>
<keyword evidence="8" id="KW-1185">Reference proteome</keyword>
<evidence type="ECO:0000313" key="8">
    <source>
        <dbReference type="Proteomes" id="UP001189122"/>
    </source>
</evidence>
<dbReference type="AlphaFoldDB" id="A0A7I8JBZ9"/>
<evidence type="ECO:0000259" key="6">
    <source>
        <dbReference type="Pfam" id="PF23121"/>
    </source>
</evidence>
<dbReference type="Proteomes" id="UP001189122">
    <property type="component" value="Unassembled WGS sequence"/>
</dbReference>
<keyword evidence="2" id="KW-0863">Zinc-finger</keyword>
<gene>
    <name evidence="7" type="ORF">SI7747_11014028</name>
</gene>
<keyword evidence="4" id="KW-0805">Transcription regulation</keyword>
<name>A0A7I8JBZ9_SPIIN</name>
<reference evidence="7 8" key="1">
    <citation type="submission" date="2019-12" db="EMBL/GenBank/DDBJ databases">
        <authorList>
            <person name="Scholz U."/>
            <person name="Mascher M."/>
            <person name="Fiebig A."/>
        </authorList>
    </citation>
    <scope>NUCLEOTIDE SEQUENCE</scope>
</reference>
<dbReference type="GO" id="GO:0008270">
    <property type="term" value="F:zinc ion binding"/>
    <property type="evidence" value="ECO:0007669"/>
    <property type="project" value="UniProtKB-KW"/>
</dbReference>
<organism evidence="7">
    <name type="scientific">Spirodela intermedia</name>
    <name type="common">Intermediate duckweed</name>
    <dbReference type="NCBI Taxonomy" id="51605"/>
    <lineage>
        <taxon>Eukaryota</taxon>
        <taxon>Viridiplantae</taxon>
        <taxon>Streptophyta</taxon>
        <taxon>Embryophyta</taxon>
        <taxon>Tracheophyta</taxon>
        <taxon>Spermatophyta</taxon>
        <taxon>Magnoliopsida</taxon>
        <taxon>Liliopsida</taxon>
        <taxon>Araceae</taxon>
        <taxon>Lemnoideae</taxon>
        <taxon>Spirodela</taxon>
    </lineage>
</organism>
<evidence type="ECO:0000313" key="7">
    <source>
        <dbReference type="EMBL" id="CAA2628386.1"/>
    </source>
</evidence>
<accession>A0A7I8JBZ9</accession>
<dbReference type="InterPro" id="IPR011011">
    <property type="entry name" value="Znf_FYVE_PHD"/>
</dbReference>
<dbReference type="PANTHER" id="PTHR33304:SF49">
    <property type="entry name" value="OS12G0161500 PROTEIN"/>
    <property type="match status" value="1"/>
</dbReference>
<evidence type="ECO:0000256" key="5">
    <source>
        <dbReference type="ARBA" id="ARBA00023163"/>
    </source>
</evidence>
<protein>
    <recommendedName>
        <fullName evidence="6">AIPP2-like SPOC-like domain-containing protein</fullName>
    </recommendedName>
</protein>
<dbReference type="Pfam" id="PF23121">
    <property type="entry name" value="SPOC_AIPP2"/>
    <property type="match status" value="1"/>
</dbReference>
<dbReference type="GO" id="GO:0034244">
    <property type="term" value="P:negative regulation of transcription elongation by RNA polymerase II"/>
    <property type="evidence" value="ECO:0007669"/>
    <property type="project" value="InterPro"/>
</dbReference>
<keyword evidence="3" id="KW-0862">Zinc</keyword>
<dbReference type="InterPro" id="IPR056280">
    <property type="entry name" value="AIPP2-like_SPOC"/>
</dbReference>
<sequence length="356" mass="40478">MAAVCLKCGVAGFEELLIFCKSCRIYAEHRYCLDRIPKPTEEDVHWLCCQCCPRVPKARVHTFDNLILKNRGIWSLRHTDHGVKSDSFSKKKRHRLLQSPIPAGTYRNVAKQLNGSSHCVEKDVPSDASTLEILRPRDDKYGDDSLVTSEKDVMSPGKNCEQACLAIDEIKKGKRRKLELDDDSDEDNLPLPSGNDYTDPVAAFRCSTEVDKLCRPLSTPHTSFPKPTFECFGRNTVWRGYFNIHDIKYGPIEAHLSKTACEKVCNVVRTLPQMFHFERVPRLDTWPKSFKLLPPADDSIALYFFPGDMRCLAKAELDQLLDEVIIYDLALKGIVDEADLLLFSSVLLPLRSHCKF</sequence>
<keyword evidence="1" id="KW-0479">Metal-binding</keyword>
<keyword evidence="5" id="KW-0804">Transcription</keyword>
<evidence type="ECO:0000256" key="2">
    <source>
        <dbReference type="ARBA" id="ARBA00022771"/>
    </source>
</evidence>